<dbReference type="SMART" id="SM00631">
    <property type="entry name" value="Zn_pept"/>
    <property type="match status" value="1"/>
</dbReference>
<evidence type="ECO:0000259" key="16">
    <source>
        <dbReference type="PROSITE" id="PS52035"/>
    </source>
</evidence>
<keyword evidence="8" id="KW-0862">Zinc</keyword>
<name>A0A1M7UY11_9ACTN</name>
<evidence type="ECO:0000256" key="7">
    <source>
        <dbReference type="ARBA" id="ARBA00022801"/>
    </source>
</evidence>
<evidence type="ECO:0000313" key="17">
    <source>
        <dbReference type="EMBL" id="SHN87858.1"/>
    </source>
</evidence>
<feature type="region of interest" description="Disordered" evidence="15">
    <location>
        <begin position="271"/>
        <end position="296"/>
    </location>
</feature>
<feature type="active site" description="Proton donor/acceptor" evidence="14">
    <location>
        <position position="386"/>
    </location>
</feature>
<evidence type="ECO:0000256" key="14">
    <source>
        <dbReference type="PROSITE-ProRule" id="PRU01379"/>
    </source>
</evidence>
<evidence type="ECO:0000256" key="15">
    <source>
        <dbReference type="SAM" id="MobiDB-lite"/>
    </source>
</evidence>
<evidence type="ECO:0000256" key="8">
    <source>
        <dbReference type="ARBA" id="ARBA00022833"/>
    </source>
</evidence>
<dbReference type="EMBL" id="FRDM01000037">
    <property type="protein sequence ID" value="SHN87858.1"/>
    <property type="molecule type" value="Genomic_DNA"/>
</dbReference>
<evidence type="ECO:0000256" key="3">
    <source>
        <dbReference type="ARBA" id="ARBA00022645"/>
    </source>
</evidence>
<keyword evidence="7" id="KW-0378">Hydrolase</keyword>
<keyword evidence="4" id="KW-0645">Protease</keyword>
<dbReference type="PROSITE" id="PS52035">
    <property type="entry name" value="PEPTIDASE_M14"/>
    <property type="match status" value="1"/>
</dbReference>
<sequence>MVRAAERSSGGPVAALLTILLLALGLVVGTPTAATGAPPAGGGGPGAYTGDLTPEQLALVLDSGLDRREVLTAPGGAPGSVRVELVLGERRADDLMAQGVPLQARTAAAQTSAATAGVFRPWSGAGGLREEFVALAESHPDLVEQVVIGRSVTGQEILAFKVTAGAARLPDGQRPAVLYASAQHAREWITPEMTRRLMRHVLDGYGTDQEIRGLLDRTELWFVPVANPDGYDHTFSTDRLWRKNLRDNDGDGVITEVDGVDLNRNFPTRWGYDDEGSSPLPDSEIHRGPAPSSEPETQALDGLLRRVGFEFLVNYHSAAELLLYGTGWQVATPTPDDVVYEALAGDDATPAVAGYDPDIAAELYTTNGETTEHAQEAYGTLAFTPEMATCQTASAADPGDAFEPAACGSVFEFPDSEPLVQAEFGKNLPFALAVARSAQDPSDPVSVVGRTVPDFVLDPFAVSYGTPQTVAVTARRDLRDPELRYRVDGGPEQRATVREWAGGERYGDEGDTYYAELRGEVRGASVGQDVEVWFTGVRPGHGTVTSERFSYTVAHDGGSVLVLANEDYEGFNPGEPGATTAPRYAQQYVDALTDAGIDSAVWDVSAQGVPHDLGVLGHFDSVVWYLGDNRLTQDAEDVLTDVLGAPLEDAAVAERQQFLTLAVRDYLNGGGTLTLAGETAGYHGALGTGLGGIYYGLDGAPEQDCVVTADPFGDCLLLADDFTQYYLGAFTRSPRAAPEFLDGTAAPISGTSTELAATPSNPIDEAGTFLPTSAVLPAGQFPQFASAVSGEYRGGPPGNLETYEGDWFAAAAHSDRSYMRLIRTVDLTGVPAAQTPTLQFALSHDVEAGYDNVIVEAHPAGTDDWTTLPEVGGLSDSEPPTACEAGALLELHPFLSHYLTGGDTCQPTGTTGAWNRITGTSEGWQQVGFDLSAYAGSQVEVAISHVTDPATGGAGVFVDQTRLGIGGTAVEPEGFESDLGPWAVPGAPEGSPPNVGDFERAQSRVGATITTEDTVLLGFGIEQVPDPTARAALLGGIVRSLIQASPTAG</sequence>
<dbReference type="Pfam" id="PF00246">
    <property type="entry name" value="Peptidase_M14"/>
    <property type="match status" value="1"/>
</dbReference>
<dbReference type="GO" id="GO:0004181">
    <property type="term" value="F:metallocarboxypeptidase activity"/>
    <property type="evidence" value="ECO:0007669"/>
    <property type="project" value="InterPro"/>
</dbReference>
<evidence type="ECO:0000256" key="5">
    <source>
        <dbReference type="ARBA" id="ARBA00022723"/>
    </source>
</evidence>
<dbReference type="PRINTS" id="PR00765">
    <property type="entry name" value="CRBOXYPTASEA"/>
</dbReference>
<keyword evidence="5" id="KW-0479">Metal-binding</keyword>
<dbReference type="AlphaFoldDB" id="A0A1M7UY11"/>
<dbReference type="OrthoDB" id="5240362at2"/>
<evidence type="ECO:0000256" key="2">
    <source>
        <dbReference type="ARBA" id="ARBA00005988"/>
    </source>
</evidence>
<keyword evidence="3" id="KW-0121">Carboxypeptidase</keyword>
<comment type="cofactor">
    <cofactor evidence="1">
        <name>Zn(2+)</name>
        <dbReference type="ChEBI" id="CHEBI:29105"/>
    </cofactor>
</comment>
<evidence type="ECO:0000256" key="9">
    <source>
        <dbReference type="ARBA" id="ARBA00023049"/>
    </source>
</evidence>
<keyword evidence="6" id="KW-0732">Signal</keyword>
<evidence type="ECO:0000313" key="18">
    <source>
        <dbReference type="Proteomes" id="UP000184428"/>
    </source>
</evidence>
<evidence type="ECO:0000256" key="13">
    <source>
        <dbReference type="ARBA" id="ARBA00074273"/>
    </source>
</evidence>
<gene>
    <name evidence="17" type="ORF">SAMN05660350_04255</name>
</gene>
<dbReference type="Pfam" id="PF20773">
    <property type="entry name" value="InhA-like_MAM"/>
    <property type="match status" value="1"/>
</dbReference>
<evidence type="ECO:0000256" key="4">
    <source>
        <dbReference type="ARBA" id="ARBA00022670"/>
    </source>
</evidence>
<accession>A0A1M7UY11</accession>
<evidence type="ECO:0000256" key="1">
    <source>
        <dbReference type="ARBA" id="ARBA00001947"/>
    </source>
</evidence>
<dbReference type="PROSITE" id="PS00132">
    <property type="entry name" value="CARBOXYPEPT_ZN_1"/>
    <property type="match status" value="1"/>
</dbReference>
<feature type="domain" description="Peptidase M14" evidence="16">
    <location>
        <begin position="120"/>
        <end position="414"/>
    </location>
</feature>
<dbReference type="RefSeq" id="WP_072920649.1">
    <property type="nucleotide sequence ID" value="NZ_FRDM01000037.1"/>
</dbReference>
<dbReference type="Gene3D" id="3.40.630.10">
    <property type="entry name" value="Zn peptidases"/>
    <property type="match status" value="1"/>
</dbReference>
<dbReference type="Proteomes" id="UP000184428">
    <property type="component" value="Unassembled WGS sequence"/>
</dbReference>
<keyword evidence="9" id="KW-0482">Metalloprotease</keyword>
<organism evidence="17 18">
    <name type="scientific">Geodermatophilus obscurus</name>
    <dbReference type="NCBI Taxonomy" id="1861"/>
    <lineage>
        <taxon>Bacteria</taxon>
        <taxon>Bacillati</taxon>
        <taxon>Actinomycetota</taxon>
        <taxon>Actinomycetes</taxon>
        <taxon>Geodermatophilales</taxon>
        <taxon>Geodermatophilaceae</taxon>
        <taxon>Geodermatophilus</taxon>
    </lineage>
</organism>
<comment type="function">
    <text evidence="11">Carboxypeptidase that possesses the specificities of both mammalian Cpase A and B. Thus shows broad substrate specificity, being able to cleave Cbz-Gly-Leu, Cbz-Gly-Val, Cbz-Gly-Phe, Cbz-Gly-Lys and Bz-Gly-Arg in vitro.</text>
</comment>
<dbReference type="GO" id="GO:0008270">
    <property type="term" value="F:zinc ion binding"/>
    <property type="evidence" value="ECO:0007669"/>
    <property type="project" value="InterPro"/>
</dbReference>
<dbReference type="EC" id="3.4.17.18" evidence="12"/>
<dbReference type="PANTHER" id="PTHR11705:SF143">
    <property type="entry name" value="SLL0236 PROTEIN"/>
    <property type="match status" value="1"/>
</dbReference>
<dbReference type="GO" id="GO:0005615">
    <property type="term" value="C:extracellular space"/>
    <property type="evidence" value="ECO:0007669"/>
    <property type="project" value="TreeGrafter"/>
</dbReference>
<dbReference type="CDD" id="cd03859">
    <property type="entry name" value="M14_CPT"/>
    <property type="match status" value="1"/>
</dbReference>
<comment type="similarity">
    <text evidence="2 14">Belongs to the peptidase M14 family.</text>
</comment>
<dbReference type="FunFam" id="3.40.630.10:FF:000084">
    <property type="entry name" value="Carboxypeptidase B2"/>
    <property type="match status" value="1"/>
</dbReference>
<dbReference type="InterPro" id="IPR033810">
    <property type="entry name" value="Carboxypeptidase_T"/>
</dbReference>
<comment type="catalytic activity">
    <reaction evidence="10">
        <text>Releases a C-terminal residue, which may be hydrophobic or positively charged.</text>
        <dbReference type="EC" id="3.4.17.18"/>
    </reaction>
</comment>
<protein>
    <recommendedName>
        <fullName evidence="13">Zinc carboxypeptidase</fullName>
        <ecNumber evidence="12">3.4.17.18</ecNumber>
    </recommendedName>
</protein>
<proteinExistence type="inferred from homology"/>
<dbReference type="SUPFAM" id="SSF53187">
    <property type="entry name" value="Zn-dependent exopeptidases"/>
    <property type="match status" value="1"/>
</dbReference>
<reference evidence="17 18" key="1">
    <citation type="submission" date="2016-12" db="EMBL/GenBank/DDBJ databases">
        <authorList>
            <person name="Song W.-J."/>
            <person name="Kurnit D.M."/>
        </authorList>
    </citation>
    <scope>NUCLEOTIDE SEQUENCE [LARGE SCALE GENOMIC DNA]</scope>
    <source>
        <strain evidence="17 18">DSM 43162</strain>
    </source>
</reference>
<evidence type="ECO:0000256" key="6">
    <source>
        <dbReference type="ARBA" id="ARBA00022729"/>
    </source>
</evidence>
<evidence type="ECO:0000256" key="11">
    <source>
        <dbReference type="ARBA" id="ARBA00055464"/>
    </source>
</evidence>
<evidence type="ECO:0000256" key="10">
    <source>
        <dbReference type="ARBA" id="ARBA00050859"/>
    </source>
</evidence>
<dbReference type="InterPro" id="IPR057246">
    <property type="entry name" value="CARBOXYPEPT_ZN_1"/>
</dbReference>
<evidence type="ECO:0000256" key="12">
    <source>
        <dbReference type="ARBA" id="ARBA00066554"/>
    </source>
</evidence>
<dbReference type="GO" id="GO:0006508">
    <property type="term" value="P:proteolysis"/>
    <property type="evidence" value="ECO:0007669"/>
    <property type="project" value="UniProtKB-KW"/>
</dbReference>
<dbReference type="PANTHER" id="PTHR11705">
    <property type="entry name" value="PROTEASE FAMILY M14 CARBOXYPEPTIDASE A,B"/>
    <property type="match status" value="1"/>
</dbReference>
<dbReference type="InterPro" id="IPR000834">
    <property type="entry name" value="Peptidase_M14"/>
</dbReference>